<dbReference type="WBParaSite" id="Pan_g5872.t1">
    <property type="protein sequence ID" value="Pan_g5872.t1"/>
    <property type="gene ID" value="Pan_g5872"/>
</dbReference>
<accession>A0A7E4W0T0</accession>
<dbReference type="AlphaFoldDB" id="A0A7E4W0T0"/>
<organism evidence="2 3">
    <name type="scientific">Panagrellus redivivus</name>
    <name type="common">Microworm</name>
    <dbReference type="NCBI Taxonomy" id="6233"/>
    <lineage>
        <taxon>Eukaryota</taxon>
        <taxon>Metazoa</taxon>
        <taxon>Ecdysozoa</taxon>
        <taxon>Nematoda</taxon>
        <taxon>Chromadorea</taxon>
        <taxon>Rhabditida</taxon>
        <taxon>Tylenchina</taxon>
        <taxon>Panagrolaimomorpha</taxon>
        <taxon>Panagrolaimoidea</taxon>
        <taxon>Panagrolaimidae</taxon>
        <taxon>Panagrellus</taxon>
    </lineage>
</organism>
<dbReference type="InterPro" id="IPR003033">
    <property type="entry name" value="SCP2_sterol-bd_dom"/>
</dbReference>
<dbReference type="Proteomes" id="UP000492821">
    <property type="component" value="Unassembled WGS sequence"/>
</dbReference>
<proteinExistence type="predicted"/>
<dbReference type="InterPro" id="IPR036527">
    <property type="entry name" value="SCP2_sterol-bd_dom_sf"/>
</dbReference>
<dbReference type="Gene3D" id="3.30.1050.10">
    <property type="entry name" value="SCP2 sterol-binding domain"/>
    <property type="match status" value="1"/>
</dbReference>
<evidence type="ECO:0000313" key="3">
    <source>
        <dbReference type="WBParaSite" id="Pan_g5872.t1"/>
    </source>
</evidence>
<protein>
    <submittedName>
        <fullName evidence="3">SCP2 domain-containing protein</fullName>
    </submittedName>
</protein>
<name>A0A7E4W0T0_PANRE</name>
<reference evidence="3" key="2">
    <citation type="submission" date="2020-10" db="UniProtKB">
        <authorList>
            <consortium name="WormBaseParasite"/>
        </authorList>
    </citation>
    <scope>IDENTIFICATION</scope>
</reference>
<keyword evidence="2" id="KW-1185">Reference proteome</keyword>
<dbReference type="Pfam" id="PF02036">
    <property type="entry name" value="SCP2"/>
    <property type="match status" value="1"/>
</dbReference>
<reference evidence="2" key="1">
    <citation type="journal article" date="2013" name="Genetics">
        <title>The draft genome and transcriptome of Panagrellus redivivus are shaped by the harsh demands of a free-living lifestyle.</title>
        <authorList>
            <person name="Srinivasan J."/>
            <person name="Dillman A.R."/>
            <person name="Macchietto M.G."/>
            <person name="Heikkinen L."/>
            <person name="Lakso M."/>
            <person name="Fracchia K.M."/>
            <person name="Antoshechkin I."/>
            <person name="Mortazavi A."/>
            <person name="Wong G."/>
            <person name="Sternberg P.W."/>
        </authorList>
    </citation>
    <scope>NUCLEOTIDE SEQUENCE [LARGE SCALE GENOMIC DNA]</scope>
    <source>
        <strain evidence="2">MT8872</strain>
    </source>
</reference>
<dbReference type="SUPFAM" id="SSF55718">
    <property type="entry name" value="SCP-like"/>
    <property type="match status" value="1"/>
</dbReference>
<evidence type="ECO:0000313" key="2">
    <source>
        <dbReference type="Proteomes" id="UP000492821"/>
    </source>
</evidence>
<feature type="domain" description="SCP2" evidence="1">
    <location>
        <begin position="105"/>
        <end position="201"/>
    </location>
</feature>
<evidence type="ECO:0000259" key="1">
    <source>
        <dbReference type="Pfam" id="PF02036"/>
    </source>
</evidence>
<sequence length="209" mass="22610">MGVELLEVTVTKINIIKEGEDQTMALFHTLAKSEVGNTIIRHLQSQFIQHISSNGTVTTLGEAMAKAQGETKIADPPVNRQRSPPPITVDKDLEELLMKIRRCCDESLVAKVGKCYRIVCEDEKGIAADVLVNLKQGAGSATWTALATDCNVDVDVTFCLSKQCLFALVAGEVSPFTAYMNGSVRISGSVADASGLQHLMDRAKELKCI</sequence>